<dbReference type="PANTHER" id="PTHR36933">
    <property type="entry name" value="SLL0788 PROTEIN"/>
    <property type="match status" value="1"/>
</dbReference>
<reference evidence="4" key="1">
    <citation type="submission" date="2020-05" db="EMBL/GenBank/DDBJ databases">
        <authorList>
            <person name="Zhu T."/>
            <person name="Keshari N."/>
            <person name="Lu X."/>
        </authorList>
    </citation>
    <scope>NUCLEOTIDE SEQUENCE</scope>
    <source>
        <strain evidence="4">NK1-12</strain>
        <plasmid evidence="4">p1</plasmid>
    </source>
</reference>
<evidence type="ECO:0000256" key="1">
    <source>
        <dbReference type="SAM" id="MobiDB-lite"/>
    </source>
</evidence>
<dbReference type="EMBL" id="CP053588">
    <property type="protein sequence ID" value="WNZ28089.1"/>
    <property type="molecule type" value="Genomic_DNA"/>
</dbReference>
<feature type="domain" description="DUF305" evidence="3">
    <location>
        <begin position="118"/>
        <end position="224"/>
    </location>
</feature>
<evidence type="ECO:0000259" key="3">
    <source>
        <dbReference type="Pfam" id="PF03713"/>
    </source>
</evidence>
<feature type="chain" id="PRO_5041705964" evidence="2">
    <location>
        <begin position="23"/>
        <end position="231"/>
    </location>
</feature>
<geneLocation type="plasmid" evidence="4">
    <name>p1</name>
</geneLocation>
<dbReference type="AlphaFoldDB" id="A0AA96WMT3"/>
<proteinExistence type="predicted"/>
<dbReference type="Pfam" id="PF03713">
    <property type="entry name" value="DUF305"/>
    <property type="match status" value="1"/>
</dbReference>
<dbReference type="InterPro" id="IPR005183">
    <property type="entry name" value="DUF305_CopM-like"/>
</dbReference>
<feature type="signal peptide" evidence="2">
    <location>
        <begin position="1"/>
        <end position="22"/>
    </location>
</feature>
<evidence type="ECO:0000313" key="4">
    <source>
        <dbReference type="EMBL" id="WNZ28089.1"/>
    </source>
</evidence>
<gene>
    <name evidence="4" type="ORF">HJG54_34870</name>
</gene>
<keyword evidence="2" id="KW-0732">Signal</keyword>
<dbReference type="Gene3D" id="1.20.1260.10">
    <property type="match status" value="2"/>
</dbReference>
<accession>A0AA96WMT3</accession>
<feature type="compositionally biased region" description="Polar residues" evidence="1">
    <location>
        <begin position="29"/>
        <end position="43"/>
    </location>
</feature>
<evidence type="ECO:0000256" key="2">
    <source>
        <dbReference type="SAM" id="SignalP"/>
    </source>
</evidence>
<protein>
    <submittedName>
        <fullName evidence="4">DUF305 domain-containing protein</fullName>
    </submittedName>
</protein>
<dbReference type="RefSeq" id="WP_316437115.1">
    <property type="nucleotide sequence ID" value="NZ_CP053588.1"/>
</dbReference>
<sequence length="231" mass="25930">MRKTLASFLLVGIVPLVSFSLAACSGTASEQAAESRPSSSTMAQMDHGSMNSPMPMDHGSMMNMNLGPADENFDLRFIDAMILHHRGAIQMAEEAQQKTSRSEIQQLAANIIESQSREENELLRAWRQAWYPNASAEPVMYDAASQSMMPMTASHQQSMAMQMDLGEADEEFDLRFMNAMIPHHEGAVAMAQEALEKSDRPEVKELAQNIIDSQQQEIDQMVQWRKDWYGQ</sequence>
<dbReference type="PROSITE" id="PS51257">
    <property type="entry name" value="PROKAR_LIPOPROTEIN"/>
    <property type="match status" value="1"/>
</dbReference>
<keyword evidence="4" id="KW-0614">Plasmid</keyword>
<feature type="region of interest" description="Disordered" evidence="1">
    <location>
        <begin position="29"/>
        <end position="59"/>
    </location>
</feature>
<name>A0AA96WMT3_9CYAN</name>
<organism evidence="4">
    <name type="scientific">Leptolyngbya sp. NK1-12</name>
    <dbReference type="NCBI Taxonomy" id="2547451"/>
    <lineage>
        <taxon>Bacteria</taxon>
        <taxon>Bacillati</taxon>
        <taxon>Cyanobacteriota</taxon>
        <taxon>Cyanophyceae</taxon>
        <taxon>Leptolyngbyales</taxon>
        <taxon>Leptolyngbyaceae</taxon>
        <taxon>Leptolyngbya group</taxon>
        <taxon>Leptolyngbya</taxon>
    </lineage>
</organism>
<dbReference type="InterPro" id="IPR012347">
    <property type="entry name" value="Ferritin-like"/>
</dbReference>
<dbReference type="PANTHER" id="PTHR36933:SF1">
    <property type="entry name" value="SLL0788 PROTEIN"/>
    <property type="match status" value="1"/>
</dbReference>